<organism evidence="1 2">
    <name type="scientific">Ladona fulva</name>
    <name type="common">Scarce chaser dragonfly</name>
    <name type="synonym">Libellula fulva</name>
    <dbReference type="NCBI Taxonomy" id="123851"/>
    <lineage>
        <taxon>Eukaryota</taxon>
        <taxon>Metazoa</taxon>
        <taxon>Ecdysozoa</taxon>
        <taxon>Arthropoda</taxon>
        <taxon>Hexapoda</taxon>
        <taxon>Insecta</taxon>
        <taxon>Pterygota</taxon>
        <taxon>Palaeoptera</taxon>
        <taxon>Odonata</taxon>
        <taxon>Epiprocta</taxon>
        <taxon>Anisoptera</taxon>
        <taxon>Libelluloidea</taxon>
        <taxon>Libellulidae</taxon>
        <taxon>Ladona</taxon>
    </lineage>
</organism>
<proteinExistence type="predicted"/>
<evidence type="ECO:0000313" key="1">
    <source>
        <dbReference type="EMBL" id="KAG8240394.1"/>
    </source>
</evidence>
<comment type="caution">
    <text evidence="1">The sequence shown here is derived from an EMBL/GenBank/DDBJ whole genome shotgun (WGS) entry which is preliminary data.</text>
</comment>
<evidence type="ECO:0000313" key="2">
    <source>
        <dbReference type="Proteomes" id="UP000792457"/>
    </source>
</evidence>
<protein>
    <submittedName>
        <fullName evidence="1">Uncharacterized protein</fullName>
    </submittedName>
</protein>
<reference evidence="1" key="1">
    <citation type="submission" date="2013-04" db="EMBL/GenBank/DDBJ databases">
        <authorList>
            <person name="Qu J."/>
            <person name="Murali S.C."/>
            <person name="Bandaranaike D."/>
            <person name="Bellair M."/>
            <person name="Blankenburg K."/>
            <person name="Chao H."/>
            <person name="Dinh H."/>
            <person name="Doddapaneni H."/>
            <person name="Downs B."/>
            <person name="Dugan-Rocha S."/>
            <person name="Elkadiri S."/>
            <person name="Gnanaolivu R.D."/>
            <person name="Hernandez B."/>
            <person name="Javaid M."/>
            <person name="Jayaseelan J.C."/>
            <person name="Lee S."/>
            <person name="Li M."/>
            <person name="Ming W."/>
            <person name="Munidasa M."/>
            <person name="Muniz J."/>
            <person name="Nguyen L."/>
            <person name="Ongeri F."/>
            <person name="Osuji N."/>
            <person name="Pu L.-L."/>
            <person name="Puazo M."/>
            <person name="Qu C."/>
            <person name="Quiroz J."/>
            <person name="Raj R."/>
            <person name="Weissenberger G."/>
            <person name="Xin Y."/>
            <person name="Zou X."/>
            <person name="Han Y."/>
            <person name="Richards S."/>
            <person name="Worley K."/>
            <person name="Muzny D."/>
            <person name="Gibbs R."/>
        </authorList>
    </citation>
    <scope>NUCLEOTIDE SEQUENCE</scope>
    <source>
        <strain evidence="1">Sampled in the wild</strain>
    </source>
</reference>
<dbReference type="Proteomes" id="UP000792457">
    <property type="component" value="Unassembled WGS sequence"/>
</dbReference>
<accession>A0A8K0PEL6</accession>
<reference evidence="1" key="2">
    <citation type="submission" date="2017-10" db="EMBL/GenBank/DDBJ databases">
        <title>Ladona fulva Genome sequencing and assembly.</title>
        <authorList>
            <person name="Murali S."/>
            <person name="Richards S."/>
            <person name="Bandaranaike D."/>
            <person name="Bellair M."/>
            <person name="Blankenburg K."/>
            <person name="Chao H."/>
            <person name="Dinh H."/>
            <person name="Doddapaneni H."/>
            <person name="Dugan-Rocha S."/>
            <person name="Elkadiri S."/>
            <person name="Gnanaolivu R."/>
            <person name="Hernandez B."/>
            <person name="Skinner E."/>
            <person name="Javaid M."/>
            <person name="Lee S."/>
            <person name="Li M."/>
            <person name="Ming W."/>
            <person name="Munidasa M."/>
            <person name="Muniz J."/>
            <person name="Nguyen L."/>
            <person name="Hughes D."/>
            <person name="Osuji N."/>
            <person name="Pu L.-L."/>
            <person name="Puazo M."/>
            <person name="Qu C."/>
            <person name="Quiroz J."/>
            <person name="Raj R."/>
            <person name="Weissenberger G."/>
            <person name="Xin Y."/>
            <person name="Zou X."/>
            <person name="Han Y."/>
            <person name="Worley K."/>
            <person name="Muzny D."/>
            <person name="Gibbs R."/>
        </authorList>
    </citation>
    <scope>NUCLEOTIDE SEQUENCE</scope>
    <source>
        <strain evidence="1">Sampled in the wild</strain>
    </source>
</reference>
<dbReference type="AlphaFoldDB" id="A0A8K0PEL6"/>
<dbReference type="EMBL" id="KZ312451">
    <property type="protein sequence ID" value="KAG8240394.1"/>
    <property type="molecule type" value="Genomic_DNA"/>
</dbReference>
<gene>
    <name evidence="1" type="ORF">J437_LFUL002537</name>
</gene>
<keyword evidence="2" id="KW-1185">Reference proteome</keyword>
<name>A0A8K0PEL6_LADFU</name>
<sequence length="135" mass="14793">MPSVNDDSFCITNATALSQPMNCPITPPLAPLELLPVANSSRIPDSKRRISTRSSNGINKPNLAAEKIHTWSFNNVLELNPEKSQIIHFVPKNKPIQKLDISLDGSALPQLTVLGSIPPCHQIVQTTKKNFETNS</sequence>